<evidence type="ECO:0000313" key="3">
    <source>
        <dbReference type="Proteomes" id="UP000054925"/>
    </source>
</evidence>
<dbReference type="AlphaFoldDB" id="A0A158KTF9"/>
<keyword evidence="1" id="KW-1133">Transmembrane helix</keyword>
<accession>A0A158KTF9</accession>
<protein>
    <submittedName>
        <fullName evidence="2">Uncharacterized protein</fullName>
    </submittedName>
</protein>
<keyword evidence="1" id="KW-0812">Transmembrane</keyword>
<evidence type="ECO:0000313" key="2">
    <source>
        <dbReference type="EMBL" id="SAL84003.1"/>
    </source>
</evidence>
<sequence length="145" mass="16629">MHDITLSVILGAWGAILSTLLAGVKIWEIWRDRHRIEIGHNFTSDESIGHSISIRNLSGRAFILSYWELVYGAGCWPFRTFDGLRSPDHDVSDIKIEAYSTYTLSFCDEDHYGWGPKALKGRKIYIRMHVAGRKPMLCLVYPTDR</sequence>
<gene>
    <name evidence="2" type="ORF">AWB67_06563</name>
</gene>
<reference evidence="2" key="1">
    <citation type="submission" date="2016-01" db="EMBL/GenBank/DDBJ databases">
        <authorList>
            <person name="Peeters C."/>
        </authorList>
    </citation>
    <scope>NUCLEOTIDE SEQUENCE [LARGE SCALE GENOMIC DNA]</scope>
    <source>
        <strain evidence="2">LMG 22937</strain>
    </source>
</reference>
<proteinExistence type="predicted"/>
<feature type="transmembrane region" description="Helical" evidence="1">
    <location>
        <begin position="6"/>
        <end position="27"/>
    </location>
</feature>
<keyword evidence="3" id="KW-1185">Reference proteome</keyword>
<dbReference type="Proteomes" id="UP000054925">
    <property type="component" value="Unassembled WGS sequence"/>
</dbReference>
<keyword evidence="1" id="KW-0472">Membrane</keyword>
<dbReference type="EMBL" id="FCOL02000111">
    <property type="protein sequence ID" value="SAL84003.1"/>
    <property type="molecule type" value="Genomic_DNA"/>
</dbReference>
<organism evidence="2 3">
    <name type="scientific">Caballeronia terrestris</name>
    <dbReference type="NCBI Taxonomy" id="1226301"/>
    <lineage>
        <taxon>Bacteria</taxon>
        <taxon>Pseudomonadati</taxon>
        <taxon>Pseudomonadota</taxon>
        <taxon>Betaproteobacteria</taxon>
        <taxon>Burkholderiales</taxon>
        <taxon>Burkholderiaceae</taxon>
        <taxon>Caballeronia</taxon>
    </lineage>
</organism>
<name>A0A158KTF9_9BURK</name>
<comment type="caution">
    <text evidence="2">The sequence shown here is derived from an EMBL/GenBank/DDBJ whole genome shotgun (WGS) entry which is preliminary data.</text>
</comment>
<evidence type="ECO:0000256" key="1">
    <source>
        <dbReference type="SAM" id="Phobius"/>
    </source>
</evidence>